<dbReference type="Proteomes" id="UP000178104">
    <property type="component" value="Unassembled WGS sequence"/>
</dbReference>
<dbReference type="EMBL" id="MFVE01000005">
    <property type="protein sequence ID" value="OGI95550.1"/>
    <property type="molecule type" value="Genomic_DNA"/>
</dbReference>
<gene>
    <name evidence="1" type="ORF">A2917_03295</name>
</gene>
<protein>
    <submittedName>
        <fullName evidence="1">Uncharacterized protein</fullName>
    </submittedName>
</protein>
<organism evidence="1 2">
    <name type="scientific">Candidatus Nomurabacteria bacterium RIFCSPLOWO2_01_FULL_42_17</name>
    <dbReference type="NCBI Taxonomy" id="1801780"/>
    <lineage>
        <taxon>Bacteria</taxon>
        <taxon>Candidatus Nomuraibacteriota</taxon>
    </lineage>
</organism>
<sequence length="132" mass="15639">MDNLKGTIIEESLEDKSLLSDLKIVSTKVEDVTDKHKTPWIKQWTLHKVEIDVSQAQNVAERLSKALDSHHLHSWYADFKNENTHYVIYRDKVFKIDRTKKEEYDEATKYGLSLGIPSYQIDFEKNVKKWER</sequence>
<reference evidence="1 2" key="1">
    <citation type="journal article" date="2016" name="Nat. Commun.">
        <title>Thousands of microbial genomes shed light on interconnected biogeochemical processes in an aquifer system.</title>
        <authorList>
            <person name="Anantharaman K."/>
            <person name="Brown C.T."/>
            <person name="Hug L.A."/>
            <person name="Sharon I."/>
            <person name="Castelle C.J."/>
            <person name="Probst A.J."/>
            <person name="Thomas B.C."/>
            <person name="Singh A."/>
            <person name="Wilkins M.J."/>
            <person name="Karaoz U."/>
            <person name="Brodie E.L."/>
            <person name="Williams K.H."/>
            <person name="Hubbard S.S."/>
            <person name="Banfield J.F."/>
        </authorList>
    </citation>
    <scope>NUCLEOTIDE SEQUENCE [LARGE SCALE GENOMIC DNA]</scope>
</reference>
<evidence type="ECO:0000313" key="2">
    <source>
        <dbReference type="Proteomes" id="UP000178104"/>
    </source>
</evidence>
<proteinExistence type="predicted"/>
<name>A0A1F6XMZ3_9BACT</name>
<comment type="caution">
    <text evidence="1">The sequence shown here is derived from an EMBL/GenBank/DDBJ whole genome shotgun (WGS) entry which is preliminary data.</text>
</comment>
<evidence type="ECO:0000313" key="1">
    <source>
        <dbReference type="EMBL" id="OGI95550.1"/>
    </source>
</evidence>
<dbReference type="AlphaFoldDB" id="A0A1F6XMZ3"/>
<accession>A0A1F6XMZ3</accession>